<comment type="caution">
    <text evidence="2">The sequence shown here is derived from an EMBL/GenBank/DDBJ whole genome shotgun (WGS) entry which is preliminary data.</text>
</comment>
<name>A0ABW7V1X8_STROI</name>
<accession>A0ABW7V1X8</accession>
<keyword evidence="3" id="KW-1185">Reference proteome</keyword>
<keyword evidence="1" id="KW-0472">Membrane</keyword>
<sequence length="102" mass="10891">MEGVAVLLISLLRTVVPLVAGWIIVALTHLGFSLDSNTAQAAVTLAVAGVYYVVFRLVERTVEKFGGPAWVKGAAGALLGWAQPPRYKPTDDVAELVRQSRS</sequence>
<organism evidence="2 3">
    <name type="scientific">Streptomyces olivaceoviridis</name>
    <name type="common">Streptomyces corchorusii</name>
    <dbReference type="NCBI Taxonomy" id="1921"/>
    <lineage>
        <taxon>Bacteria</taxon>
        <taxon>Bacillati</taxon>
        <taxon>Actinomycetota</taxon>
        <taxon>Actinomycetes</taxon>
        <taxon>Kitasatosporales</taxon>
        <taxon>Streptomycetaceae</taxon>
        <taxon>Streptomyces</taxon>
    </lineage>
</organism>
<gene>
    <name evidence="2" type="ORF">ACH49L_03375</name>
</gene>
<keyword evidence="1" id="KW-0812">Transmembrane</keyword>
<evidence type="ECO:0000256" key="1">
    <source>
        <dbReference type="SAM" id="Phobius"/>
    </source>
</evidence>
<dbReference type="EMBL" id="JBIRWM010000001">
    <property type="protein sequence ID" value="MFI2154729.1"/>
    <property type="molecule type" value="Genomic_DNA"/>
</dbReference>
<evidence type="ECO:0000313" key="2">
    <source>
        <dbReference type="EMBL" id="MFI2154729.1"/>
    </source>
</evidence>
<feature type="transmembrane region" description="Helical" evidence="1">
    <location>
        <begin position="37"/>
        <end position="55"/>
    </location>
</feature>
<dbReference type="RefSeq" id="WP_244218078.1">
    <property type="nucleotide sequence ID" value="NZ_JBEPBV010000044.1"/>
</dbReference>
<dbReference type="Proteomes" id="UP001611397">
    <property type="component" value="Unassembled WGS sequence"/>
</dbReference>
<evidence type="ECO:0008006" key="4">
    <source>
        <dbReference type="Google" id="ProtNLM"/>
    </source>
</evidence>
<keyword evidence="1" id="KW-1133">Transmembrane helix</keyword>
<evidence type="ECO:0000313" key="3">
    <source>
        <dbReference type="Proteomes" id="UP001611397"/>
    </source>
</evidence>
<protein>
    <recommendedName>
        <fullName evidence="4">Integral membrane protein</fullName>
    </recommendedName>
</protein>
<proteinExistence type="predicted"/>
<reference evidence="2 3" key="1">
    <citation type="submission" date="2024-10" db="EMBL/GenBank/DDBJ databases">
        <title>The Natural Products Discovery Center: Release of the First 8490 Sequenced Strains for Exploring Actinobacteria Biosynthetic Diversity.</title>
        <authorList>
            <person name="Kalkreuter E."/>
            <person name="Kautsar S.A."/>
            <person name="Yang D."/>
            <person name="Bader C.D."/>
            <person name="Teijaro C.N."/>
            <person name="Fluegel L."/>
            <person name="Davis C.M."/>
            <person name="Simpson J.R."/>
            <person name="Lauterbach L."/>
            <person name="Steele A.D."/>
            <person name="Gui C."/>
            <person name="Meng S."/>
            <person name="Li G."/>
            <person name="Viehrig K."/>
            <person name="Ye F."/>
            <person name="Su P."/>
            <person name="Kiefer A.F."/>
            <person name="Nichols A."/>
            <person name="Cepeda A.J."/>
            <person name="Yan W."/>
            <person name="Fan B."/>
            <person name="Jiang Y."/>
            <person name="Adhikari A."/>
            <person name="Zheng C.-J."/>
            <person name="Schuster L."/>
            <person name="Cowan T.M."/>
            <person name="Smanski M.J."/>
            <person name="Chevrette M.G."/>
            <person name="De Carvalho L.P.S."/>
            <person name="Shen B."/>
        </authorList>
    </citation>
    <scope>NUCLEOTIDE SEQUENCE [LARGE SCALE GENOMIC DNA]</scope>
    <source>
        <strain evidence="2 3">NPDC020295</strain>
    </source>
</reference>